<reference evidence="3" key="1">
    <citation type="submission" date="2021-10" db="EMBL/GenBank/DDBJ databases">
        <title>Tropical sea cucumber genome reveals ecological adaptation and Cuvierian tubules defense mechanism.</title>
        <authorList>
            <person name="Chen T."/>
        </authorList>
    </citation>
    <scope>NUCLEOTIDE SEQUENCE</scope>
    <source>
        <strain evidence="3">Nanhai2018</strain>
        <tissue evidence="3">Muscle</tissue>
    </source>
</reference>
<dbReference type="InterPro" id="IPR044822">
    <property type="entry name" value="Myb_DNA-bind_4"/>
</dbReference>
<evidence type="ECO:0000256" key="1">
    <source>
        <dbReference type="SAM" id="MobiDB-lite"/>
    </source>
</evidence>
<organism evidence="3 4">
    <name type="scientific">Holothuria leucospilota</name>
    <name type="common">Black long sea cucumber</name>
    <name type="synonym">Mertensiothuria leucospilota</name>
    <dbReference type="NCBI Taxonomy" id="206669"/>
    <lineage>
        <taxon>Eukaryota</taxon>
        <taxon>Metazoa</taxon>
        <taxon>Echinodermata</taxon>
        <taxon>Eleutherozoa</taxon>
        <taxon>Echinozoa</taxon>
        <taxon>Holothuroidea</taxon>
        <taxon>Aspidochirotacea</taxon>
        <taxon>Aspidochirotida</taxon>
        <taxon>Holothuriidae</taxon>
        <taxon>Holothuria</taxon>
    </lineage>
</organism>
<feature type="compositionally biased region" description="Polar residues" evidence="1">
    <location>
        <begin position="186"/>
        <end position="201"/>
    </location>
</feature>
<evidence type="ECO:0000259" key="2">
    <source>
        <dbReference type="Pfam" id="PF13837"/>
    </source>
</evidence>
<dbReference type="Proteomes" id="UP001152320">
    <property type="component" value="Chromosome 1"/>
</dbReference>
<evidence type="ECO:0000313" key="4">
    <source>
        <dbReference type="Proteomes" id="UP001152320"/>
    </source>
</evidence>
<accession>A0A9Q1CQ85</accession>
<comment type="caution">
    <text evidence="3">The sequence shown here is derived from an EMBL/GenBank/DDBJ whole genome shotgun (WGS) entry which is preliminary data.</text>
</comment>
<feature type="domain" description="Myb/SANT-like DNA-binding" evidence="2">
    <location>
        <begin position="56"/>
        <end position="157"/>
    </location>
</feature>
<dbReference type="Pfam" id="PF13837">
    <property type="entry name" value="Myb_DNA-bind_4"/>
    <property type="match status" value="1"/>
</dbReference>
<sequence length="260" mass="30002">MLFWDISCSSPLTQPLYKAEGAESLYLDEGLNIILEVKKEQEPETSCSNLLEEHEIWTTDETRFLIQAMRMYLEEEENKPRSLAELEHKIKLGKARQRITWIKVAEQMSDAFGKKIESRRVSRKWQTLMDAFKKALINNKTTGSSPSKFSYFKEMLELLGERHDINFVVTGSQRGVVTHRPEELEQSSTTKSDEASTSEVSSAPAPTRKRKRSDAPESLLIKYMKESDAMAEESQAKVLQEMTQFRECFTNMFSKLLQKL</sequence>
<proteinExistence type="predicted"/>
<dbReference type="OrthoDB" id="6723674at2759"/>
<keyword evidence="4" id="KW-1185">Reference proteome</keyword>
<evidence type="ECO:0000313" key="3">
    <source>
        <dbReference type="EMBL" id="KAJ8048514.1"/>
    </source>
</evidence>
<gene>
    <name evidence="3" type="ORF">HOLleu_00863</name>
</gene>
<name>A0A9Q1CQ85_HOLLE</name>
<feature type="region of interest" description="Disordered" evidence="1">
    <location>
        <begin position="177"/>
        <end position="218"/>
    </location>
</feature>
<protein>
    <recommendedName>
        <fullName evidence="2">Myb/SANT-like DNA-binding domain-containing protein</fullName>
    </recommendedName>
</protein>
<dbReference type="EMBL" id="JAIZAY010000001">
    <property type="protein sequence ID" value="KAJ8048514.1"/>
    <property type="molecule type" value="Genomic_DNA"/>
</dbReference>
<dbReference type="AlphaFoldDB" id="A0A9Q1CQ85"/>